<reference evidence="1 2" key="2">
    <citation type="submission" date="2012-06" db="EMBL/GenBank/DDBJ databases">
        <authorList>
            <person name="Fiebig A."/>
        </authorList>
    </citation>
    <scope>NUCLEOTIDE SEQUENCE [LARGE SCALE GENOMIC DNA]</scope>
    <source>
        <strain evidence="1 2">DFL-43</strain>
    </source>
</reference>
<dbReference type="HOGENOM" id="CLU_3008114_0_0_5"/>
<sequence>MARKPAIIGPDYGTGFATATAIANAPFMINEEGVAGVRQGVHAMWRNWLFFMNSIS</sequence>
<proteinExistence type="predicted"/>
<accession>A0A094Z2B0</accession>
<name>A0A094Z2B0_HOEPD</name>
<dbReference type="Proteomes" id="UP000004291">
    <property type="component" value="Chromosome"/>
</dbReference>
<keyword evidence="2" id="KW-1185">Reference proteome</keyword>
<organism evidence="1 2">
    <name type="scientific">Hoeflea phototrophica (strain DSM 17068 / NCIMB 14078 / DFL-43)</name>
    <dbReference type="NCBI Taxonomy" id="411684"/>
    <lineage>
        <taxon>Bacteria</taxon>
        <taxon>Pseudomonadati</taxon>
        <taxon>Pseudomonadota</taxon>
        <taxon>Alphaproteobacteria</taxon>
        <taxon>Hyphomicrobiales</taxon>
        <taxon>Rhizobiaceae</taxon>
        <taxon>Hoeflea</taxon>
    </lineage>
</organism>
<evidence type="ECO:0000313" key="2">
    <source>
        <dbReference type="Proteomes" id="UP000004291"/>
    </source>
</evidence>
<reference evidence="1 2" key="1">
    <citation type="submission" date="2007-10" db="EMBL/GenBank/DDBJ databases">
        <authorList>
            <person name="Wagner-Dobler I."/>
            <person name="Ferriera S."/>
            <person name="Johnson J."/>
            <person name="Kravitz S."/>
            <person name="Beeson K."/>
            <person name="Sutton G."/>
            <person name="Rogers Y.-H."/>
            <person name="Friedman R."/>
            <person name="Frazier M."/>
            <person name="Venter J.C."/>
        </authorList>
    </citation>
    <scope>NUCLEOTIDE SEQUENCE [LARGE SCALE GENOMIC DNA]</scope>
    <source>
        <strain evidence="1 2">DFL-43</strain>
    </source>
</reference>
<comment type="caution">
    <text evidence="1">The sequence shown here is derived from an EMBL/GenBank/DDBJ whole genome shotgun (WGS) entry which is preliminary data.</text>
</comment>
<evidence type="ECO:0000313" key="1">
    <source>
        <dbReference type="EMBL" id="KGB27094.1"/>
    </source>
</evidence>
<dbReference type="EMBL" id="ABIA03000002">
    <property type="protein sequence ID" value="KGB27094.1"/>
    <property type="molecule type" value="Genomic_DNA"/>
</dbReference>
<gene>
    <name evidence="1" type="ORF">HPDFL43_00013110</name>
</gene>
<dbReference type="AlphaFoldDB" id="A0A094Z2B0"/>
<protein>
    <submittedName>
        <fullName evidence="1">Uncharacterized protein</fullName>
    </submittedName>
</protein>